<dbReference type="EMBL" id="LFZN01000123">
    <property type="protein sequence ID" value="KXS98070.1"/>
    <property type="molecule type" value="Genomic_DNA"/>
</dbReference>
<comment type="caution">
    <text evidence="1">The sequence shown here is derived from an EMBL/GenBank/DDBJ whole genome shotgun (WGS) entry which is preliminary data.</text>
</comment>
<name>A0A139H6H4_9PEZI</name>
<sequence>MNPSELESETCPYIKDRTALGWLTQKGSNSSFKFALEAAWARLGLGCINAHDLLDPPESGIAPLIPLVRPGLFAESSYPSQAFSFSSPGGRCPSSSNAVSAPSHRFMASSFAPTSRA</sequence>
<dbReference type="AlphaFoldDB" id="A0A139H6H4"/>
<proteinExistence type="predicted"/>
<reference evidence="1 2" key="1">
    <citation type="submission" date="2015-07" db="EMBL/GenBank/DDBJ databases">
        <title>Comparative genomics of the Sigatoka disease complex on banana suggests a link between parallel evolutionary changes in Pseudocercospora fijiensis and Pseudocercospora eumusae and increased virulence on the banana host.</title>
        <authorList>
            <person name="Chang T.-C."/>
            <person name="Salvucci A."/>
            <person name="Crous P.W."/>
            <person name="Stergiopoulos I."/>
        </authorList>
    </citation>
    <scope>NUCLEOTIDE SEQUENCE [LARGE SCALE GENOMIC DNA]</scope>
    <source>
        <strain evidence="1 2">CBS 114824</strain>
    </source>
</reference>
<protein>
    <submittedName>
        <fullName evidence="1">Uncharacterized protein</fullName>
    </submittedName>
</protein>
<accession>A0A139H6H4</accession>
<gene>
    <name evidence="1" type="ORF">AC578_1461</name>
</gene>
<dbReference type="Proteomes" id="UP000070133">
    <property type="component" value="Unassembled WGS sequence"/>
</dbReference>
<evidence type="ECO:0000313" key="2">
    <source>
        <dbReference type="Proteomes" id="UP000070133"/>
    </source>
</evidence>
<evidence type="ECO:0000313" key="1">
    <source>
        <dbReference type="EMBL" id="KXS98070.1"/>
    </source>
</evidence>
<keyword evidence="2" id="KW-1185">Reference proteome</keyword>
<organism evidence="1 2">
    <name type="scientific">Pseudocercospora eumusae</name>
    <dbReference type="NCBI Taxonomy" id="321146"/>
    <lineage>
        <taxon>Eukaryota</taxon>
        <taxon>Fungi</taxon>
        <taxon>Dikarya</taxon>
        <taxon>Ascomycota</taxon>
        <taxon>Pezizomycotina</taxon>
        <taxon>Dothideomycetes</taxon>
        <taxon>Dothideomycetidae</taxon>
        <taxon>Mycosphaerellales</taxon>
        <taxon>Mycosphaerellaceae</taxon>
        <taxon>Pseudocercospora</taxon>
    </lineage>
</organism>